<keyword evidence="3" id="KW-0677">Repeat</keyword>
<protein>
    <submittedName>
        <fullName evidence="5">Uncharacterized protein</fullName>
    </submittedName>
</protein>
<dbReference type="GO" id="GO:0031267">
    <property type="term" value="F:small GTPase binding"/>
    <property type="evidence" value="ECO:0007669"/>
    <property type="project" value="TreeGrafter"/>
</dbReference>
<dbReference type="InterPro" id="IPR032675">
    <property type="entry name" value="LRR_dom_sf"/>
</dbReference>
<evidence type="ECO:0000256" key="4">
    <source>
        <dbReference type="SAM" id="Phobius"/>
    </source>
</evidence>
<dbReference type="SUPFAM" id="SSF52047">
    <property type="entry name" value="RNI-like"/>
    <property type="match status" value="1"/>
</dbReference>
<dbReference type="GO" id="GO:0006913">
    <property type="term" value="P:nucleocytoplasmic transport"/>
    <property type="evidence" value="ECO:0007669"/>
    <property type="project" value="TreeGrafter"/>
</dbReference>
<dbReference type="GO" id="GO:0048471">
    <property type="term" value="C:perinuclear region of cytoplasm"/>
    <property type="evidence" value="ECO:0007669"/>
    <property type="project" value="TreeGrafter"/>
</dbReference>
<evidence type="ECO:0000313" key="5">
    <source>
        <dbReference type="EMBL" id="CAB9521544.1"/>
    </source>
</evidence>
<evidence type="ECO:0000256" key="3">
    <source>
        <dbReference type="ARBA" id="ARBA00022737"/>
    </source>
</evidence>
<dbReference type="InterPro" id="IPR027038">
    <property type="entry name" value="RanGap"/>
</dbReference>
<organism evidence="5 6">
    <name type="scientific">Seminavis robusta</name>
    <dbReference type="NCBI Taxonomy" id="568900"/>
    <lineage>
        <taxon>Eukaryota</taxon>
        <taxon>Sar</taxon>
        <taxon>Stramenopiles</taxon>
        <taxon>Ochrophyta</taxon>
        <taxon>Bacillariophyta</taxon>
        <taxon>Bacillariophyceae</taxon>
        <taxon>Bacillariophycidae</taxon>
        <taxon>Naviculales</taxon>
        <taxon>Naviculaceae</taxon>
        <taxon>Seminavis</taxon>
    </lineage>
</organism>
<dbReference type="AlphaFoldDB" id="A0A9N8EK44"/>
<keyword evidence="2" id="KW-0433">Leucine-rich repeat</keyword>
<dbReference type="Gene3D" id="3.80.10.10">
    <property type="entry name" value="Ribonuclease Inhibitor"/>
    <property type="match status" value="2"/>
</dbReference>
<name>A0A9N8EK44_9STRA</name>
<dbReference type="OrthoDB" id="8436363at2759"/>
<proteinExistence type="predicted"/>
<keyword evidence="4" id="KW-0472">Membrane</keyword>
<dbReference type="PANTHER" id="PTHR24113:SF12">
    <property type="entry name" value="RAN GTPASE-ACTIVATING PROTEIN 1"/>
    <property type="match status" value="1"/>
</dbReference>
<keyword evidence="6" id="KW-1185">Reference proteome</keyword>
<sequence length="756" mass="86844">MQAWDGAWNLAMIVWLVAVAYQVLKFLHRRFFPSATDGHSDYFKCHGRLSDRPPVGEGESSHYVMVGRHEYMRLAARDDMDEQRWFDQMMIQGREGPPHLRRRRRRLSYDRRDDDDLIDLMHRQHRMDVISPRDRAAERRANEPVKRNPQAWTLDDHQLSLDDRNNLSDWTLKQAQTLADFCLNPSNSLQHVNLQACQPMKEEVLAAVLQALGKMNRLNRLHLECTNDWTLTQLTQHVLHVPALSVTSRRTIAPAEADAFAIGWNQERVLPKRELNFHNLNDESVANLFTALKHHPIENVGKLQARSLQIGGVKAMSKYLERMEGNNSNCELILCGNCWPNGMLRHLVNSLLAPTNKITRLQFRNASFPQETRRMLSNLLQNKTNLEALSFYRLNSHEGNRWNEAVVKGLYMSAPKLTRSLTTLEVVHALRQGQVSTGLAYNWSVTLPMLIKQHPHWKVLNLNDNFNCLNDLTLEHFTQALPTSTQLERLNISNASISAGKVHTVVQSLPTNVLMTYLDLSHLQISRETSKDLGRWLSSQYEMQELVLDACKLDATGVESILCGLVQSQCSLKKLNFAGCCALGLQGFNLLIEYIPLLPKSFRSLTLTNVPESRHGIIEMVPPEVDRRLFWRATRLMMKLKQVLRENTNLLQISVELQPKFPPGFAEYLERRNHFIQSFLRDADRPPWETMMDNLNRSLVRGWSELQEPSMTTITAGMVLRALRSVQPKGAQGQDWELSLWYDAFSLGLIPLPRAE</sequence>
<dbReference type="GO" id="GO:0005829">
    <property type="term" value="C:cytosol"/>
    <property type="evidence" value="ECO:0007669"/>
    <property type="project" value="TreeGrafter"/>
</dbReference>
<dbReference type="Proteomes" id="UP001153069">
    <property type="component" value="Unassembled WGS sequence"/>
</dbReference>
<comment type="caution">
    <text evidence="5">The sequence shown here is derived from an EMBL/GenBank/DDBJ whole genome shotgun (WGS) entry which is preliminary data.</text>
</comment>
<accession>A0A9N8EK44</accession>
<dbReference type="PANTHER" id="PTHR24113">
    <property type="entry name" value="RAN GTPASE-ACTIVATING PROTEIN 1"/>
    <property type="match status" value="1"/>
</dbReference>
<dbReference type="GO" id="GO:0005096">
    <property type="term" value="F:GTPase activator activity"/>
    <property type="evidence" value="ECO:0007669"/>
    <property type="project" value="UniProtKB-KW"/>
</dbReference>
<feature type="transmembrane region" description="Helical" evidence="4">
    <location>
        <begin position="6"/>
        <end position="24"/>
    </location>
</feature>
<evidence type="ECO:0000256" key="1">
    <source>
        <dbReference type="ARBA" id="ARBA00022468"/>
    </source>
</evidence>
<keyword evidence="1" id="KW-0343">GTPase activation</keyword>
<keyword evidence="4" id="KW-0812">Transmembrane</keyword>
<evidence type="ECO:0000256" key="2">
    <source>
        <dbReference type="ARBA" id="ARBA00022614"/>
    </source>
</evidence>
<dbReference type="GO" id="GO:0005634">
    <property type="term" value="C:nucleus"/>
    <property type="evidence" value="ECO:0007669"/>
    <property type="project" value="TreeGrafter"/>
</dbReference>
<gene>
    <name evidence="5" type="ORF">SEMRO_1206_G252360.1</name>
</gene>
<evidence type="ECO:0000313" key="6">
    <source>
        <dbReference type="Proteomes" id="UP001153069"/>
    </source>
</evidence>
<keyword evidence="4" id="KW-1133">Transmembrane helix</keyword>
<dbReference type="EMBL" id="CAICTM010001204">
    <property type="protein sequence ID" value="CAB9521544.1"/>
    <property type="molecule type" value="Genomic_DNA"/>
</dbReference>
<reference evidence="5" key="1">
    <citation type="submission" date="2020-06" db="EMBL/GenBank/DDBJ databases">
        <authorList>
            <consortium name="Plant Systems Biology data submission"/>
        </authorList>
    </citation>
    <scope>NUCLEOTIDE SEQUENCE</scope>
    <source>
        <strain evidence="5">D6</strain>
    </source>
</reference>